<accession>A0AA36B5F2</accession>
<evidence type="ECO:0000313" key="2">
    <source>
        <dbReference type="Proteomes" id="UP001162480"/>
    </source>
</evidence>
<proteinExistence type="predicted"/>
<dbReference type="EMBL" id="OX597822">
    <property type="protein sequence ID" value="CAI9728250.1"/>
    <property type="molecule type" value="Genomic_DNA"/>
</dbReference>
<evidence type="ECO:0000313" key="1">
    <source>
        <dbReference type="EMBL" id="CAI9728250.1"/>
    </source>
</evidence>
<name>A0AA36B5F2_OCTVU</name>
<dbReference type="Proteomes" id="UP001162480">
    <property type="component" value="Chromosome 9"/>
</dbReference>
<dbReference type="AlphaFoldDB" id="A0AA36B5F2"/>
<gene>
    <name evidence="1" type="ORF">OCTVUL_1B020088</name>
</gene>
<organism evidence="1 2">
    <name type="scientific">Octopus vulgaris</name>
    <name type="common">Common octopus</name>
    <dbReference type="NCBI Taxonomy" id="6645"/>
    <lineage>
        <taxon>Eukaryota</taxon>
        <taxon>Metazoa</taxon>
        <taxon>Spiralia</taxon>
        <taxon>Lophotrochozoa</taxon>
        <taxon>Mollusca</taxon>
        <taxon>Cephalopoda</taxon>
        <taxon>Coleoidea</taxon>
        <taxon>Octopodiformes</taxon>
        <taxon>Octopoda</taxon>
        <taxon>Incirrata</taxon>
        <taxon>Octopodidae</taxon>
        <taxon>Octopus</taxon>
    </lineage>
</organism>
<protein>
    <submittedName>
        <fullName evidence="1">Uncharacterized protein</fullName>
    </submittedName>
</protein>
<keyword evidence="2" id="KW-1185">Reference proteome</keyword>
<sequence length="101" mass="11280">MIVILLCSRRPVHYSKNDNLKSLSYACSTLVLIGYCTHLRAEAAHITSHPLPKSLLHSSSFLSPPFRPITPYFLCLQPLFSLPSKHLLSAVILNAFTYLPS</sequence>
<reference evidence="1" key="1">
    <citation type="submission" date="2023-08" db="EMBL/GenBank/DDBJ databases">
        <authorList>
            <person name="Alioto T."/>
            <person name="Alioto T."/>
            <person name="Gomez Garrido J."/>
        </authorList>
    </citation>
    <scope>NUCLEOTIDE SEQUENCE</scope>
</reference>